<feature type="region of interest" description="Disordered" evidence="15">
    <location>
        <begin position="1"/>
        <end position="20"/>
    </location>
</feature>
<feature type="domain" description="SAM-dependent MTase RsmB/NOP-type" evidence="16">
    <location>
        <begin position="172"/>
        <end position="442"/>
    </location>
</feature>
<dbReference type="GO" id="GO:0005829">
    <property type="term" value="C:cytosol"/>
    <property type="evidence" value="ECO:0007669"/>
    <property type="project" value="TreeGrafter"/>
</dbReference>
<comment type="catalytic activity">
    <reaction evidence="13">
        <text>cytidine(967) in 16S rRNA + S-adenosyl-L-methionine = 5-methylcytidine(967) in 16S rRNA + S-adenosyl-L-homocysteine + H(+)</text>
        <dbReference type="Rhea" id="RHEA:42748"/>
        <dbReference type="Rhea" id="RHEA-COMP:10219"/>
        <dbReference type="Rhea" id="RHEA-COMP:10220"/>
        <dbReference type="ChEBI" id="CHEBI:15378"/>
        <dbReference type="ChEBI" id="CHEBI:57856"/>
        <dbReference type="ChEBI" id="CHEBI:59789"/>
        <dbReference type="ChEBI" id="CHEBI:74483"/>
        <dbReference type="ChEBI" id="CHEBI:82748"/>
        <dbReference type="EC" id="2.1.1.176"/>
    </reaction>
</comment>
<dbReference type="InterPro" id="IPR001678">
    <property type="entry name" value="MeTrfase_RsmB-F_NOP2_dom"/>
</dbReference>
<organism evidence="17 18">
    <name type="scientific">Thiohalorhabdus denitrificans</name>
    <dbReference type="NCBI Taxonomy" id="381306"/>
    <lineage>
        <taxon>Bacteria</taxon>
        <taxon>Pseudomonadati</taxon>
        <taxon>Pseudomonadota</taxon>
        <taxon>Gammaproteobacteria</taxon>
        <taxon>Thiohalorhabdales</taxon>
        <taxon>Thiohalorhabdaceae</taxon>
        <taxon>Thiohalorhabdus</taxon>
    </lineage>
</organism>
<evidence type="ECO:0000256" key="7">
    <source>
        <dbReference type="ARBA" id="ARBA00022603"/>
    </source>
</evidence>
<keyword evidence="9 14" id="KW-0949">S-adenosyl-L-methionine</keyword>
<evidence type="ECO:0000256" key="12">
    <source>
        <dbReference type="ARBA" id="ARBA00031088"/>
    </source>
</evidence>
<reference evidence="18" key="1">
    <citation type="submission" date="2016-10" db="EMBL/GenBank/DDBJ databases">
        <authorList>
            <person name="Varghese N."/>
        </authorList>
    </citation>
    <scope>NUCLEOTIDE SEQUENCE [LARGE SCALE GENOMIC DNA]</scope>
    <source>
        <strain evidence="18">HL 19</strain>
    </source>
</reference>
<dbReference type="InterPro" id="IPR023267">
    <property type="entry name" value="RCMT"/>
</dbReference>
<dbReference type="InterPro" id="IPR035926">
    <property type="entry name" value="NusB-like_sf"/>
</dbReference>
<dbReference type="InterPro" id="IPR054728">
    <property type="entry name" value="RsmB-like_ferredoxin"/>
</dbReference>
<dbReference type="PRINTS" id="PR02008">
    <property type="entry name" value="RCMTFAMILY"/>
</dbReference>
<dbReference type="RefSeq" id="WP_074471343.1">
    <property type="nucleotide sequence ID" value="NZ_FMUN01000004.1"/>
</dbReference>
<comment type="function">
    <text evidence="1">Specifically methylates the cytosine at position 967 (m5C967) of 16S rRNA.</text>
</comment>
<dbReference type="Gene3D" id="3.30.70.1170">
    <property type="entry name" value="Sun protein, domain 3"/>
    <property type="match status" value="1"/>
</dbReference>
<keyword evidence="8 14" id="KW-0808">Transferase</keyword>
<dbReference type="GO" id="GO:0070475">
    <property type="term" value="P:rRNA base methylation"/>
    <property type="evidence" value="ECO:0007669"/>
    <property type="project" value="TreeGrafter"/>
</dbReference>
<dbReference type="Pfam" id="PF01189">
    <property type="entry name" value="Methyltr_RsmB-F"/>
    <property type="match status" value="1"/>
</dbReference>
<comment type="similarity">
    <text evidence="3 14">Belongs to the class I-like SAM-binding methyltransferase superfamily. RsmB/NOP family.</text>
</comment>
<dbReference type="STRING" id="381306.AN478_01875"/>
<dbReference type="PROSITE" id="PS51686">
    <property type="entry name" value="SAM_MT_RSMB_NOP"/>
    <property type="match status" value="1"/>
</dbReference>
<dbReference type="NCBIfam" id="NF008149">
    <property type="entry name" value="PRK10901.1"/>
    <property type="match status" value="1"/>
</dbReference>
<keyword evidence="6" id="KW-0698">rRNA processing</keyword>
<dbReference type="InterPro" id="IPR006027">
    <property type="entry name" value="NusB_RsmB_TIM44"/>
</dbReference>
<evidence type="ECO:0000256" key="3">
    <source>
        <dbReference type="ARBA" id="ARBA00007494"/>
    </source>
</evidence>
<evidence type="ECO:0000256" key="9">
    <source>
        <dbReference type="ARBA" id="ARBA00022691"/>
    </source>
</evidence>
<dbReference type="Gene3D" id="3.40.50.150">
    <property type="entry name" value="Vaccinia Virus protein VP39"/>
    <property type="match status" value="1"/>
</dbReference>
<evidence type="ECO:0000256" key="2">
    <source>
        <dbReference type="ARBA" id="ARBA00004496"/>
    </source>
</evidence>
<dbReference type="InterPro" id="IPR004573">
    <property type="entry name" value="rRNA_ssu_MeTfrase_B"/>
</dbReference>
<dbReference type="InterPro" id="IPR029063">
    <property type="entry name" value="SAM-dependent_MTases_sf"/>
</dbReference>
<feature type="binding site" evidence="14">
    <location>
        <begin position="262"/>
        <end position="268"/>
    </location>
    <ligand>
        <name>S-adenosyl-L-methionine</name>
        <dbReference type="ChEBI" id="CHEBI:59789"/>
    </ligand>
</feature>
<comment type="subcellular location">
    <subcellularLocation>
        <location evidence="2">Cytoplasm</location>
    </subcellularLocation>
</comment>
<proteinExistence type="inferred from homology"/>
<dbReference type="SUPFAM" id="SSF48013">
    <property type="entry name" value="NusB-like"/>
    <property type="match status" value="1"/>
</dbReference>
<dbReference type="PANTHER" id="PTHR22807:SF61">
    <property type="entry name" value="NOL1_NOP2_SUN FAMILY PROTEIN _ ANTITERMINATION NUSB DOMAIN-CONTAINING PROTEIN"/>
    <property type="match status" value="1"/>
</dbReference>
<dbReference type="SUPFAM" id="SSF53335">
    <property type="entry name" value="S-adenosyl-L-methionine-dependent methyltransferases"/>
    <property type="match status" value="1"/>
</dbReference>
<dbReference type="FunFam" id="3.40.50.150:FF:000022">
    <property type="entry name" value="Ribosomal RNA small subunit methyltransferase B"/>
    <property type="match status" value="1"/>
</dbReference>
<evidence type="ECO:0000256" key="5">
    <source>
        <dbReference type="ARBA" id="ARBA00022490"/>
    </source>
</evidence>
<dbReference type="Pfam" id="PF22458">
    <property type="entry name" value="RsmF-B_ferredox"/>
    <property type="match status" value="1"/>
</dbReference>
<evidence type="ECO:0000256" key="8">
    <source>
        <dbReference type="ARBA" id="ARBA00022679"/>
    </source>
</evidence>
<evidence type="ECO:0000313" key="18">
    <source>
        <dbReference type="Proteomes" id="UP000183104"/>
    </source>
</evidence>
<evidence type="ECO:0000256" key="13">
    <source>
        <dbReference type="ARBA" id="ARBA00047283"/>
    </source>
</evidence>
<feature type="binding site" evidence="14">
    <location>
        <position position="312"/>
    </location>
    <ligand>
        <name>S-adenosyl-L-methionine</name>
        <dbReference type="ChEBI" id="CHEBI:59789"/>
    </ligand>
</feature>
<name>A0A1G5EC61_9GAMM</name>
<dbReference type="GO" id="GO:0003723">
    <property type="term" value="F:RNA binding"/>
    <property type="evidence" value="ECO:0007669"/>
    <property type="project" value="UniProtKB-UniRule"/>
</dbReference>
<dbReference type="EMBL" id="FMUN01000004">
    <property type="protein sequence ID" value="SCY24351.1"/>
    <property type="molecule type" value="Genomic_DNA"/>
</dbReference>
<evidence type="ECO:0000259" key="16">
    <source>
        <dbReference type="PROSITE" id="PS51686"/>
    </source>
</evidence>
<keyword evidence="18" id="KW-1185">Reference proteome</keyword>
<feature type="binding site" evidence="14">
    <location>
        <position position="331"/>
    </location>
    <ligand>
        <name>S-adenosyl-L-methionine</name>
        <dbReference type="ChEBI" id="CHEBI:59789"/>
    </ligand>
</feature>
<evidence type="ECO:0000256" key="1">
    <source>
        <dbReference type="ARBA" id="ARBA00002724"/>
    </source>
</evidence>
<evidence type="ECO:0000256" key="11">
    <source>
        <dbReference type="ARBA" id="ARBA00030399"/>
    </source>
</evidence>
<evidence type="ECO:0000313" key="17">
    <source>
        <dbReference type="EMBL" id="SCY24351.1"/>
    </source>
</evidence>
<evidence type="ECO:0000256" key="10">
    <source>
        <dbReference type="ARBA" id="ARBA00022884"/>
    </source>
</evidence>
<dbReference type="PANTHER" id="PTHR22807">
    <property type="entry name" value="NOP2 YEAST -RELATED NOL1/NOP2/FMU SUN DOMAIN-CONTAINING"/>
    <property type="match status" value="1"/>
</dbReference>
<evidence type="ECO:0000256" key="4">
    <source>
        <dbReference type="ARBA" id="ARBA00012140"/>
    </source>
</evidence>
<evidence type="ECO:0000256" key="14">
    <source>
        <dbReference type="PROSITE-ProRule" id="PRU01023"/>
    </source>
</evidence>
<dbReference type="Gene3D" id="1.10.940.10">
    <property type="entry name" value="NusB-like"/>
    <property type="match status" value="1"/>
</dbReference>
<dbReference type="Gene3D" id="1.10.287.730">
    <property type="entry name" value="Helix hairpin bin"/>
    <property type="match status" value="1"/>
</dbReference>
<dbReference type="InterPro" id="IPR049560">
    <property type="entry name" value="MeTrfase_RsmB-F_NOP2_cat"/>
</dbReference>
<feature type="binding site" evidence="14">
    <location>
        <position position="285"/>
    </location>
    <ligand>
        <name>S-adenosyl-L-methionine</name>
        <dbReference type="ChEBI" id="CHEBI:59789"/>
    </ligand>
</feature>
<keyword evidence="5" id="KW-0963">Cytoplasm</keyword>
<dbReference type="Proteomes" id="UP000183104">
    <property type="component" value="Unassembled WGS sequence"/>
</dbReference>
<dbReference type="GO" id="GO:0009383">
    <property type="term" value="F:rRNA (cytosine-C5-)-methyltransferase activity"/>
    <property type="evidence" value="ECO:0007669"/>
    <property type="project" value="TreeGrafter"/>
</dbReference>
<gene>
    <name evidence="17" type="ORF">SAMN05661077_1565</name>
</gene>
<keyword evidence="10 14" id="KW-0694">RNA-binding</keyword>
<dbReference type="Pfam" id="PF01029">
    <property type="entry name" value="NusB"/>
    <property type="match status" value="1"/>
</dbReference>
<dbReference type="CDD" id="cd02440">
    <property type="entry name" value="AdoMet_MTases"/>
    <property type="match status" value="1"/>
</dbReference>
<dbReference type="EC" id="2.1.1.176" evidence="4"/>
<dbReference type="AlphaFoldDB" id="A0A1G5EC61"/>
<dbReference type="OrthoDB" id="9810297at2"/>
<accession>A0A1G5EC61</accession>
<evidence type="ECO:0000256" key="6">
    <source>
        <dbReference type="ARBA" id="ARBA00022552"/>
    </source>
</evidence>
<dbReference type="InterPro" id="IPR018314">
    <property type="entry name" value="RsmB/NOL1/NOP2-like_CS"/>
</dbReference>
<keyword evidence="7 14" id="KW-0489">Methyltransferase</keyword>
<dbReference type="NCBIfam" id="TIGR00563">
    <property type="entry name" value="rsmB"/>
    <property type="match status" value="1"/>
</dbReference>
<dbReference type="GO" id="GO:0006355">
    <property type="term" value="P:regulation of DNA-templated transcription"/>
    <property type="evidence" value="ECO:0007669"/>
    <property type="project" value="InterPro"/>
</dbReference>
<feature type="active site" description="Nucleophile" evidence="14">
    <location>
        <position position="384"/>
    </location>
</feature>
<dbReference type="PROSITE" id="PS01153">
    <property type="entry name" value="NOL1_NOP2_SUN"/>
    <property type="match status" value="1"/>
</dbReference>
<protein>
    <recommendedName>
        <fullName evidence="4">16S rRNA (cytosine(967)-C(5))-methyltransferase</fullName>
        <ecNumber evidence="4">2.1.1.176</ecNumber>
    </recommendedName>
    <alternativeName>
        <fullName evidence="11">16S rRNA m5C967 methyltransferase</fullName>
    </alternativeName>
    <alternativeName>
        <fullName evidence="12">rRNA (cytosine-C(5)-)-methyltransferase RsmB</fullName>
    </alternativeName>
</protein>
<sequence>MAARTRKATQTGQEAGSEVRGRASAAVSAVLHEGRRLEAALDYEGLGQADRALLRELATGTVRWAVRLRAVLDDLLDRPLPRKEKRLEALLLVGLHQLAHTGIPPYAAVSATVGALTGKQAWARRLVNGVLRRFGRERDDRLAAVDGRSPALRHAYPDWLVEALRGGYPDDWEAVLAAGNRPPALTLRVRGDRSAYLEELAAAGIPATSLDGVPEAVALEEFLPVGALPGFAEGRVSVQDGAAQLAAELVAPRSGERVLDACSAPGGKLAHLLDRAPGAEVVGVEAEGDRLAKIRQTLDRLGLGAAELVHGDATTPGAWWDGRPFDRILVDAPCSGTGVIRRHPDIKHLRRPEDIPVLAGRQAALLEALWPLLRPGGRLVYATCSVLPAENREVVAAFLDGHPEARPATPEADWGRPDGPGRQILPGEQGMDGFFYACLDAPEEAA</sequence>
<evidence type="ECO:0000256" key="15">
    <source>
        <dbReference type="SAM" id="MobiDB-lite"/>
    </source>
</evidence>